<keyword evidence="1" id="KW-0963">Cytoplasm</keyword>
<organism evidence="7 8">
    <name type="scientific">Cinnamomum micranthum f. kanehirae</name>
    <dbReference type="NCBI Taxonomy" id="337451"/>
    <lineage>
        <taxon>Eukaryota</taxon>
        <taxon>Viridiplantae</taxon>
        <taxon>Streptophyta</taxon>
        <taxon>Embryophyta</taxon>
        <taxon>Tracheophyta</taxon>
        <taxon>Spermatophyta</taxon>
        <taxon>Magnoliopsida</taxon>
        <taxon>Magnoliidae</taxon>
        <taxon>Laurales</taxon>
        <taxon>Lauraceae</taxon>
        <taxon>Cinnamomum</taxon>
    </lineage>
</organism>
<name>A0A3S4NIU2_9MAGN</name>
<dbReference type="GO" id="GO:0008173">
    <property type="term" value="F:RNA methyltransferase activity"/>
    <property type="evidence" value="ECO:0007669"/>
    <property type="project" value="InterPro"/>
</dbReference>
<dbReference type="PANTHER" id="PTHR42971:SF1">
    <property type="entry name" value="TRNA (CYTIDINE(34)-2'-O)-METHYLTRANSFERASE"/>
    <property type="match status" value="1"/>
</dbReference>
<dbReference type="GO" id="GO:0002130">
    <property type="term" value="P:wobble position ribose methylation"/>
    <property type="evidence" value="ECO:0007669"/>
    <property type="project" value="TreeGrafter"/>
</dbReference>
<dbReference type="InterPro" id="IPR029028">
    <property type="entry name" value="Alpha/beta_knot_MTases"/>
</dbReference>
<evidence type="ECO:0000256" key="2">
    <source>
        <dbReference type="ARBA" id="ARBA00022603"/>
    </source>
</evidence>
<evidence type="ECO:0000259" key="6">
    <source>
        <dbReference type="Pfam" id="PF00588"/>
    </source>
</evidence>
<gene>
    <name evidence="7" type="ORF">CKAN_00628700</name>
</gene>
<sequence>MTLEGVELDEFVFSSVLKACSGLRCLVIGQQIHGHIVKLGMDLDNSAGTPIVGFYFKCGRLEEALKAFKRISLPNKFSSNPNRIMDSISLQAQPPKFNGSTSHLGAAACIGPSIFTGFIQKRTLKPRKMSLITISSSPQQLAPKCSSERGDAATSSNGVGGTLSDACGGKFLQVVLVSPQIPGNLGCIARTCAAALVGLHLIEPLGFQVADAKLKRAGIGLHYWPYVVVKIHASWEDFKGHFRQQDGKKRLLAFTKRGQTIHSDFSYRQGDWLVFGSETSGLSPKVLVDCRNEAFLEEQFEFQ</sequence>
<dbReference type="EMBL" id="QPKB01000002">
    <property type="protein sequence ID" value="RWR77786.1"/>
    <property type="molecule type" value="Genomic_DNA"/>
</dbReference>
<keyword evidence="3 7" id="KW-0808">Transferase</keyword>
<dbReference type="SUPFAM" id="SSF75217">
    <property type="entry name" value="alpha/beta knot"/>
    <property type="match status" value="1"/>
</dbReference>
<dbReference type="Proteomes" id="UP000283530">
    <property type="component" value="Unassembled WGS sequence"/>
</dbReference>
<dbReference type="InterPro" id="IPR001537">
    <property type="entry name" value="SpoU_MeTrfase"/>
</dbReference>
<reference evidence="7 8" key="1">
    <citation type="journal article" date="2019" name="Nat. Plants">
        <title>Stout camphor tree genome fills gaps in understanding of flowering plant genome evolution.</title>
        <authorList>
            <person name="Chaw S.M."/>
            <person name="Liu Y.C."/>
            <person name="Wu Y.W."/>
            <person name="Wang H.Y."/>
            <person name="Lin C.I."/>
            <person name="Wu C.S."/>
            <person name="Ke H.M."/>
            <person name="Chang L.Y."/>
            <person name="Hsu C.Y."/>
            <person name="Yang H.T."/>
            <person name="Sudianto E."/>
            <person name="Hsu M.H."/>
            <person name="Wu K.P."/>
            <person name="Wang L.N."/>
            <person name="Leebens-Mack J.H."/>
            <person name="Tsai I.J."/>
        </authorList>
    </citation>
    <scope>NUCLEOTIDE SEQUENCE [LARGE SCALE GENOMIC DNA]</scope>
    <source>
        <strain evidence="8">cv. Chaw 1501</strain>
        <tissue evidence="7">Young leaves</tissue>
    </source>
</reference>
<dbReference type="OrthoDB" id="5580682at2759"/>
<feature type="domain" description="tRNA/rRNA methyltransferase SpoU type" evidence="6">
    <location>
        <begin position="173"/>
        <end position="292"/>
    </location>
</feature>
<dbReference type="InterPro" id="IPR011990">
    <property type="entry name" value="TPR-like_helical_dom_sf"/>
</dbReference>
<dbReference type="PANTHER" id="PTHR42971">
    <property type="entry name" value="TRNA (CYTIDINE(34)-2'-O)-METHYLTRANSFERASE"/>
    <property type="match status" value="1"/>
</dbReference>
<evidence type="ECO:0000256" key="3">
    <source>
        <dbReference type="ARBA" id="ARBA00022679"/>
    </source>
</evidence>
<dbReference type="Pfam" id="PF00588">
    <property type="entry name" value="SpoU_methylase"/>
    <property type="match status" value="1"/>
</dbReference>
<evidence type="ECO:0000313" key="7">
    <source>
        <dbReference type="EMBL" id="RWR77786.1"/>
    </source>
</evidence>
<evidence type="ECO:0000313" key="8">
    <source>
        <dbReference type="Proteomes" id="UP000283530"/>
    </source>
</evidence>
<dbReference type="AlphaFoldDB" id="A0A3S4NIU2"/>
<dbReference type="GO" id="GO:0003723">
    <property type="term" value="F:RNA binding"/>
    <property type="evidence" value="ECO:0007669"/>
    <property type="project" value="InterPro"/>
</dbReference>
<dbReference type="STRING" id="337451.A0A3S4NIU2"/>
<dbReference type="Gene3D" id="1.25.40.10">
    <property type="entry name" value="Tetratricopeptide repeat domain"/>
    <property type="match status" value="1"/>
</dbReference>
<keyword evidence="5" id="KW-0819">tRNA processing</keyword>
<keyword evidence="2 7" id="KW-0489">Methyltransferase</keyword>
<keyword evidence="4" id="KW-0949">S-adenosyl-L-methionine</keyword>
<dbReference type="InterPro" id="IPR016914">
    <property type="entry name" value="TrmL"/>
</dbReference>
<evidence type="ECO:0000256" key="1">
    <source>
        <dbReference type="ARBA" id="ARBA00022490"/>
    </source>
</evidence>
<evidence type="ECO:0000256" key="4">
    <source>
        <dbReference type="ARBA" id="ARBA00022691"/>
    </source>
</evidence>
<evidence type="ECO:0000256" key="5">
    <source>
        <dbReference type="ARBA" id="ARBA00022694"/>
    </source>
</evidence>
<proteinExistence type="predicted"/>
<dbReference type="InterPro" id="IPR029026">
    <property type="entry name" value="tRNA_m1G_MTases_N"/>
</dbReference>
<protein>
    <submittedName>
        <fullName evidence="7">tRNA/rRNA methyltransferase</fullName>
    </submittedName>
</protein>
<dbReference type="Gene3D" id="3.40.1280.10">
    <property type="match status" value="1"/>
</dbReference>
<comment type="caution">
    <text evidence="7">The sequence shown here is derived from an EMBL/GenBank/DDBJ whole genome shotgun (WGS) entry which is preliminary data.</text>
</comment>
<keyword evidence="8" id="KW-1185">Reference proteome</keyword>
<accession>A0A3S4NIU2</accession>